<evidence type="ECO:0000313" key="6">
    <source>
        <dbReference type="EMBL" id="AAK01035.1"/>
    </source>
</evidence>
<sequence length="92" mass="10874">MSSGPKREREDPPEDESPERDFTWLQDQVENITREARRHFPLTHISVIMWGCTRRHWGRPWTAGLAYVRIMECALYLHVHAGQCRFPSTQNP</sequence>
<dbReference type="GO" id="GO:0075732">
    <property type="term" value="P:viral penetration into host nucleus"/>
    <property type="evidence" value="ECO:0007669"/>
    <property type="project" value="UniProtKB-KW"/>
</dbReference>
<protein>
    <recommendedName>
        <fullName evidence="4">Protein Vpr</fullName>
    </recommendedName>
    <alternativeName>
        <fullName evidence="4">Viral protein R</fullName>
    </alternativeName>
</protein>
<dbReference type="Proteomes" id="UP000258895">
    <property type="component" value="Segment"/>
</dbReference>
<keyword evidence="1 4" id="KW-1048">Host nucleus</keyword>
<evidence type="ECO:0000256" key="2">
    <source>
        <dbReference type="ARBA" id="ARBA00022581"/>
    </source>
</evidence>
<keyword evidence="4" id="KW-0805">Transcription regulation</keyword>
<evidence type="ECO:0000256" key="1">
    <source>
        <dbReference type="ARBA" id="ARBA00022562"/>
    </source>
</evidence>
<dbReference type="GO" id="GO:0042025">
    <property type="term" value="C:host cell nucleus"/>
    <property type="evidence" value="ECO:0007669"/>
    <property type="project" value="UniProtKB-SubCell"/>
</dbReference>
<reference evidence="6 7" key="1">
    <citation type="journal article" date="2001" name="J. Virol.">
        <title>Characterization of a novel simian immunodeficiency virus from guereza colobus monkeys (Colobus guereza) in Cameroon: a new lineage in the nonhuman primate lentivirus family.</title>
        <authorList>
            <person name="Courgnaud V."/>
            <person name="Pourrut X."/>
            <person name="Bibollet-Ruche F."/>
            <person name="Mpoudi-Ngole E."/>
            <person name="Bourgeois A."/>
            <person name="Delaporte E."/>
            <person name="Peeters M."/>
        </authorList>
    </citation>
    <scope>NUCLEOTIDE SEQUENCE [LARGE SCALE GENOMIC DNA]</scope>
    <source>
        <strain evidence="6 7">SIVcolCGU1</strain>
    </source>
</reference>
<comment type="subcellular location">
    <subcellularLocation>
        <location evidence="4">Virion</location>
    </subcellularLocation>
    <subcellularLocation>
        <location evidence="4">Host nucleus</location>
    </subcellularLocation>
</comment>
<proteinExistence type="predicted"/>
<organism evidence="6 7">
    <name type="scientific">Simian immunodeficiency virus</name>
    <name type="common">SIV</name>
    <dbReference type="NCBI Taxonomy" id="11723"/>
    <lineage>
        <taxon>Viruses</taxon>
        <taxon>Riboviria</taxon>
        <taxon>Pararnavirae</taxon>
        <taxon>Artverviricota</taxon>
        <taxon>Revtraviricetes</taxon>
        <taxon>Ortervirales</taxon>
        <taxon>Retroviridae</taxon>
        <taxon>Orthoretrovirinae</taxon>
        <taxon>Lentivirus</taxon>
        <taxon>Lentivirus simimdef</taxon>
    </lineage>
</organism>
<keyword evidence="4" id="KW-0804">Transcription</keyword>
<organismHost>
    <name type="scientific">Cercopithecidae</name>
    <name type="common">Old World monkeys</name>
    <dbReference type="NCBI Taxonomy" id="9527"/>
</organismHost>
<keyword evidence="2 4" id="KW-0945">Host-virus interaction</keyword>
<dbReference type="InterPro" id="IPR000012">
    <property type="entry name" value="RetroV_VpR/X"/>
</dbReference>
<dbReference type="Gene3D" id="1.20.5.4730">
    <property type="match status" value="1"/>
</dbReference>
<evidence type="ECO:0000256" key="3">
    <source>
        <dbReference type="ARBA" id="ARBA00022844"/>
    </source>
</evidence>
<gene>
    <name evidence="4 6" type="primary">vpr</name>
</gene>
<accession>Q99FH9</accession>
<feature type="region of interest" description="Disordered" evidence="5">
    <location>
        <begin position="1"/>
        <end position="22"/>
    </location>
</feature>
<dbReference type="Pfam" id="PF00522">
    <property type="entry name" value="VPR"/>
    <property type="match status" value="1"/>
</dbReference>
<comment type="function">
    <text evidence="4">Stimulates gene expression driven by the HIV-2 LTR. Prevents infected cells from undergoing mitosis and proliferating, by inducing arrest or delay in the G2 phase of the cell cycle. Cell cycle arrest creates a favorable environment for maximizing viral expression and production.</text>
</comment>
<dbReference type="InterPro" id="IPR053711">
    <property type="entry name" value="Lentiviral_Vpx_assoc_factor"/>
</dbReference>
<keyword evidence="4" id="KW-0010">Activator</keyword>
<evidence type="ECO:0000313" key="7">
    <source>
        <dbReference type="Proteomes" id="UP000258895"/>
    </source>
</evidence>
<keyword evidence="4" id="KW-1163">Viral penetration into host nucleus</keyword>
<organismHost>
    <name type="scientific">Pan troglodytes</name>
    <name type="common">Chimpanzee</name>
    <dbReference type="NCBI Taxonomy" id="9598"/>
</organismHost>
<dbReference type="GO" id="GO:0043657">
    <property type="term" value="C:host cell"/>
    <property type="evidence" value="ECO:0007669"/>
    <property type="project" value="GOC"/>
</dbReference>
<keyword evidence="4" id="KW-0131">Cell cycle</keyword>
<keyword evidence="4" id="KW-1160">Virus entry into host cell</keyword>
<evidence type="ECO:0000256" key="4">
    <source>
        <dbReference type="RuleBase" id="RU364021"/>
    </source>
</evidence>
<feature type="compositionally biased region" description="Basic and acidic residues" evidence="5">
    <location>
        <begin position="1"/>
        <end position="10"/>
    </location>
</feature>
<dbReference type="GO" id="GO:0044423">
    <property type="term" value="C:virion component"/>
    <property type="evidence" value="ECO:0007669"/>
    <property type="project" value="UniProtKB-KW"/>
</dbReference>
<dbReference type="EMBL" id="AF301156">
    <property type="protein sequence ID" value="AAK01035.1"/>
    <property type="molecule type" value="Genomic_DNA"/>
</dbReference>
<evidence type="ECO:0000256" key="5">
    <source>
        <dbReference type="SAM" id="MobiDB-lite"/>
    </source>
</evidence>
<keyword evidence="3 4" id="KW-0946">Virion</keyword>
<dbReference type="GO" id="GO:0046718">
    <property type="term" value="P:symbiont entry into host cell"/>
    <property type="evidence" value="ECO:0007669"/>
    <property type="project" value="UniProtKB-KW"/>
</dbReference>
<name>Q99FH9_SIV</name>